<dbReference type="InterPro" id="IPR005107">
    <property type="entry name" value="CO_DH_flav_C"/>
</dbReference>
<proteinExistence type="predicted"/>
<keyword evidence="2" id="KW-0274">FAD</keyword>
<dbReference type="Gene3D" id="3.30.390.50">
    <property type="entry name" value="CO dehydrogenase flavoprotein, C-terminal domain"/>
    <property type="match status" value="1"/>
</dbReference>
<protein>
    <submittedName>
        <fullName evidence="5">Xanthine dehydrogenase family protein subunit M</fullName>
    </submittedName>
</protein>
<feature type="domain" description="FAD-binding PCMH-type" evidence="4">
    <location>
        <begin position="1"/>
        <end position="177"/>
    </location>
</feature>
<dbReference type="Gene3D" id="3.30.43.10">
    <property type="entry name" value="Uridine Diphospho-n-acetylenolpyruvylglucosamine Reductase, domain 2"/>
    <property type="match status" value="1"/>
</dbReference>
<dbReference type="SUPFAM" id="SSF56176">
    <property type="entry name" value="FAD-binding/transporter-associated domain-like"/>
    <property type="match status" value="1"/>
</dbReference>
<dbReference type="Pfam" id="PF00941">
    <property type="entry name" value="FAD_binding_5"/>
    <property type="match status" value="1"/>
</dbReference>
<sequence>MKPGRFAYHAPRSSADVLELLADHGGEAKVLAGGQSLIPLLNFRMAAPEHLVDINRLPGLDQPVRTDTGWHIPALVRQRVVERSVELAADLPLLRAALTQVAHPQIRNRGTVCGSLAHADPAAELPAVMTALGAHLHIASRRGERMVPADDFFVFHLTTALEEDEMLMGVSIDDLAPGTATAFREFAARHGDFALAGVAGVVTRDDDGTVTACRLVAAGIGATPQRLTAAEQVVIGSRLEPRALASAERAVRQEVEPTGDVHAPAEYRRDLVAALARQVLSDISHGEQTREGRSHAA</sequence>
<keyword evidence="1" id="KW-0285">Flavoprotein</keyword>
<dbReference type="PANTHER" id="PTHR42659">
    <property type="entry name" value="XANTHINE DEHYDROGENASE SUBUNIT C-RELATED"/>
    <property type="match status" value="1"/>
</dbReference>
<dbReference type="SMART" id="SM01092">
    <property type="entry name" value="CO_deh_flav_C"/>
    <property type="match status" value="1"/>
</dbReference>
<evidence type="ECO:0000313" key="6">
    <source>
        <dbReference type="Proteomes" id="UP001299970"/>
    </source>
</evidence>
<evidence type="ECO:0000256" key="3">
    <source>
        <dbReference type="ARBA" id="ARBA00023002"/>
    </source>
</evidence>
<dbReference type="InterPro" id="IPR016167">
    <property type="entry name" value="FAD-bd_PCMH_sub1"/>
</dbReference>
<name>A0ABS9TNP3_9PSEU</name>
<dbReference type="Pfam" id="PF03450">
    <property type="entry name" value="CO_deh_flav_C"/>
    <property type="match status" value="1"/>
</dbReference>
<dbReference type="EMBL" id="JAKXMK010000030">
    <property type="protein sequence ID" value="MCH6170155.1"/>
    <property type="molecule type" value="Genomic_DNA"/>
</dbReference>
<evidence type="ECO:0000259" key="4">
    <source>
        <dbReference type="PROSITE" id="PS51387"/>
    </source>
</evidence>
<evidence type="ECO:0000313" key="5">
    <source>
        <dbReference type="EMBL" id="MCH6170155.1"/>
    </source>
</evidence>
<dbReference type="SUPFAM" id="SSF55447">
    <property type="entry name" value="CO dehydrogenase flavoprotein C-terminal domain-like"/>
    <property type="match status" value="1"/>
</dbReference>
<keyword evidence="6" id="KW-1185">Reference proteome</keyword>
<dbReference type="InterPro" id="IPR036318">
    <property type="entry name" value="FAD-bd_PCMH-like_sf"/>
</dbReference>
<dbReference type="InterPro" id="IPR051312">
    <property type="entry name" value="Diverse_Substr_Oxidored"/>
</dbReference>
<dbReference type="Gene3D" id="3.30.465.10">
    <property type="match status" value="1"/>
</dbReference>
<dbReference type="InterPro" id="IPR016169">
    <property type="entry name" value="FAD-bd_PCMH_sub2"/>
</dbReference>
<reference evidence="5 6" key="1">
    <citation type="submission" date="2022-03" db="EMBL/GenBank/DDBJ databases">
        <title>Pseudonocardia alaer sp. nov., a novel actinomycete isolated from reed forest soil.</title>
        <authorList>
            <person name="Wang L."/>
        </authorList>
    </citation>
    <scope>NUCLEOTIDE SEQUENCE [LARGE SCALE GENOMIC DNA]</scope>
    <source>
        <strain evidence="5 6">Y-16303</strain>
    </source>
</reference>
<dbReference type="InterPro" id="IPR002346">
    <property type="entry name" value="Mopterin_DH_FAD-bd"/>
</dbReference>
<dbReference type="PROSITE" id="PS51387">
    <property type="entry name" value="FAD_PCMH"/>
    <property type="match status" value="1"/>
</dbReference>
<dbReference type="InterPro" id="IPR036683">
    <property type="entry name" value="CO_DH_flav_C_dom_sf"/>
</dbReference>
<dbReference type="InterPro" id="IPR016166">
    <property type="entry name" value="FAD-bd_PCMH"/>
</dbReference>
<dbReference type="Proteomes" id="UP001299970">
    <property type="component" value="Unassembled WGS sequence"/>
</dbReference>
<evidence type="ECO:0000256" key="1">
    <source>
        <dbReference type="ARBA" id="ARBA00022630"/>
    </source>
</evidence>
<dbReference type="RefSeq" id="WP_241040964.1">
    <property type="nucleotide sequence ID" value="NZ_BAAAJF010000049.1"/>
</dbReference>
<organism evidence="5 6">
    <name type="scientific">Pseudonocardia alaniniphila</name>
    <dbReference type="NCBI Taxonomy" id="75291"/>
    <lineage>
        <taxon>Bacteria</taxon>
        <taxon>Bacillati</taxon>
        <taxon>Actinomycetota</taxon>
        <taxon>Actinomycetes</taxon>
        <taxon>Pseudonocardiales</taxon>
        <taxon>Pseudonocardiaceae</taxon>
        <taxon>Pseudonocardia</taxon>
    </lineage>
</organism>
<evidence type="ECO:0000256" key="2">
    <source>
        <dbReference type="ARBA" id="ARBA00022827"/>
    </source>
</evidence>
<keyword evidence="3" id="KW-0560">Oxidoreductase</keyword>
<dbReference type="PANTHER" id="PTHR42659:SF2">
    <property type="entry name" value="XANTHINE DEHYDROGENASE SUBUNIT C-RELATED"/>
    <property type="match status" value="1"/>
</dbReference>
<accession>A0ABS9TNP3</accession>
<gene>
    <name evidence="5" type="ORF">MMF94_31020</name>
</gene>
<comment type="caution">
    <text evidence="5">The sequence shown here is derived from an EMBL/GenBank/DDBJ whole genome shotgun (WGS) entry which is preliminary data.</text>
</comment>